<evidence type="ECO:0000256" key="2">
    <source>
        <dbReference type="ARBA" id="ARBA00008335"/>
    </source>
</evidence>
<feature type="domain" description="Major facilitator superfamily (MFS) profile" evidence="8">
    <location>
        <begin position="26"/>
        <end position="428"/>
    </location>
</feature>
<proteinExistence type="inferred from homology"/>
<sequence>MTPDRTLGSPCLPPGDRGLSAPHLALALAALFLSSMCTMGDLVIGPAVAEVYRAFADSPSWLVNLGVTGPALVGLPFGLATGAACDHMDKKVIMVTGFAAFTVGAVFGAAVEDVRYFVAMRLLATGVGWGITNTAALSILAEMFEDDGDHGKYVGWYNAAMSVIGAALAAVAGGLAVSDWKNVYFAYLAAIPVLIMLVAFLPRFPPHRSTAMHVETVRGKSTSSAAALARDLLRQQPRGSAPGWWRKLAPLALQTFAVALLYFVMLYLISLYVTDADIGDESFTGMLTSVMTVSTALGSLVFGSAYRRLGNAVCLPALFAISSSFFALSYWPNAAMAPIAVAVAGLAWPFCFCYFYTHCTELVPAAKQSTATSLVASANGLAVTGCSYLLTGAIEMTGGSCLTVYPLFGAVMAGIATLSTVGFALSHRKTCPRTGSAA</sequence>
<protein>
    <submittedName>
        <fullName evidence="9">MFS transporter</fullName>
    </submittedName>
</protein>
<dbReference type="Pfam" id="PF07690">
    <property type="entry name" value="MFS_1"/>
    <property type="match status" value="1"/>
</dbReference>
<reference evidence="9 10" key="1">
    <citation type="journal article" date="2019" name="Nat. Med.">
        <title>A library of human gut bacterial isolates paired with longitudinal multiomics data enables mechanistic microbiome research.</title>
        <authorList>
            <person name="Poyet M."/>
            <person name="Groussin M."/>
            <person name="Gibbons S.M."/>
            <person name="Avila-Pacheco J."/>
            <person name="Jiang X."/>
            <person name="Kearney S.M."/>
            <person name="Perrotta A.R."/>
            <person name="Berdy B."/>
            <person name="Zhao S."/>
            <person name="Lieberman T.D."/>
            <person name="Swanson P.K."/>
            <person name="Smith M."/>
            <person name="Roesemann S."/>
            <person name="Alexander J.E."/>
            <person name="Rich S.A."/>
            <person name="Livny J."/>
            <person name="Vlamakis H."/>
            <person name="Clish C."/>
            <person name="Bullock K."/>
            <person name="Deik A."/>
            <person name="Scott J."/>
            <person name="Pierce K.A."/>
            <person name="Xavier R.J."/>
            <person name="Alm E.J."/>
        </authorList>
    </citation>
    <scope>NUCLEOTIDE SEQUENCE [LARGE SCALE GENOMIC DNA]</scope>
    <source>
        <strain evidence="9 10">BIOML-A1</strain>
    </source>
</reference>
<evidence type="ECO:0000313" key="10">
    <source>
        <dbReference type="Proteomes" id="UP000462865"/>
    </source>
</evidence>
<keyword evidence="3" id="KW-0813">Transport</keyword>
<gene>
    <name evidence="9" type="ORF">GKG38_12660</name>
</gene>
<dbReference type="Gene3D" id="1.20.1250.20">
    <property type="entry name" value="MFS general substrate transporter like domains"/>
    <property type="match status" value="1"/>
</dbReference>
<keyword evidence="4 7" id="KW-0812">Transmembrane</keyword>
<dbReference type="PANTHER" id="PTHR23514">
    <property type="entry name" value="BYPASS OF STOP CODON PROTEIN 6"/>
    <property type="match status" value="1"/>
</dbReference>
<evidence type="ECO:0000259" key="8">
    <source>
        <dbReference type="PROSITE" id="PS50850"/>
    </source>
</evidence>
<feature type="transmembrane region" description="Helical" evidence="7">
    <location>
        <begin position="369"/>
        <end position="390"/>
    </location>
</feature>
<dbReference type="GO" id="GO:0022857">
    <property type="term" value="F:transmembrane transporter activity"/>
    <property type="evidence" value="ECO:0007669"/>
    <property type="project" value="InterPro"/>
</dbReference>
<feature type="transmembrane region" description="Helical" evidence="7">
    <location>
        <begin position="309"/>
        <end position="331"/>
    </location>
</feature>
<feature type="transmembrane region" description="Helical" evidence="7">
    <location>
        <begin position="402"/>
        <end position="425"/>
    </location>
</feature>
<dbReference type="RefSeq" id="WP_154270759.1">
    <property type="nucleotide sequence ID" value="NZ_JAJCHO010000010.1"/>
</dbReference>
<comment type="similarity">
    <text evidence="2">Belongs to the major facilitator superfamily.</text>
</comment>
<name>A0A7K0IE33_9ACTN</name>
<evidence type="ECO:0000313" key="9">
    <source>
        <dbReference type="EMBL" id="MSA95887.1"/>
    </source>
</evidence>
<evidence type="ECO:0000256" key="5">
    <source>
        <dbReference type="ARBA" id="ARBA00022989"/>
    </source>
</evidence>
<accession>A0A7K0IE33</accession>
<organism evidence="9 10">
    <name type="scientific">Gordonibacter urolithinfaciens</name>
    <dbReference type="NCBI Taxonomy" id="1335613"/>
    <lineage>
        <taxon>Bacteria</taxon>
        <taxon>Bacillati</taxon>
        <taxon>Actinomycetota</taxon>
        <taxon>Coriobacteriia</taxon>
        <taxon>Eggerthellales</taxon>
        <taxon>Eggerthellaceae</taxon>
        <taxon>Gordonibacter</taxon>
    </lineage>
</organism>
<comment type="subcellular location">
    <subcellularLocation>
        <location evidence="1">Cell membrane</location>
        <topology evidence="1">Multi-pass membrane protein</topology>
    </subcellularLocation>
</comment>
<dbReference type="InterPro" id="IPR011701">
    <property type="entry name" value="MFS"/>
</dbReference>
<dbReference type="PANTHER" id="PTHR23514:SF3">
    <property type="entry name" value="BYPASS OF STOP CODON PROTEIN 6"/>
    <property type="match status" value="1"/>
</dbReference>
<evidence type="ECO:0000256" key="6">
    <source>
        <dbReference type="ARBA" id="ARBA00023136"/>
    </source>
</evidence>
<feature type="transmembrane region" description="Helical" evidence="7">
    <location>
        <begin position="24"/>
        <end position="49"/>
    </location>
</feature>
<feature type="transmembrane region" description="Helical" evidence="7">
    <location>
        <begin position="92"/>
        <end position="111"/>
    </location>
</feature>
<dbReference type="EMBL" id="WKZA01000080">
    <property type="protein sequence ID" value="MSA95887.1"/>
    <property type="molecule type" value="Genomic_DNA"/>
</dbReference>
<feature type="transmembrane region" description="Helical" evidence="7">
    <location>
        <begin position="183"/>
        <end position="202"/>
    </location>
</feature>
<feature type="transmembrane region" description="Helical" evidence="7">
    <location>
        <begin position="117"/>
        <end position="141"/>
    </location>
</feature>
<keyword evidence="5 7" id="KW-1133">Transmembrane helix</keyword>
<evidence type="ECO:0000256" key="3">
    <source>
        <dbReference type="ARBA" id="ARBA00022448"/>
    </source>
</evidence>
<evidence type="ECO:0000256" key="4">
    <source>
        <dbReference type="ARBA" id="ARBA00022692"/>
    </source>
</evidence>
<evidence type="ECO:0000256" key="1">
    <source>
        <dbReference type="ARBA" id="ARBA00004651"/>
    </source>
</evidence>
<feature type="transmembrane region" description="Helical" evidence="7">
    <location>
        <begin position="248"/>
        <end position="270"/>
    </location>
</feature>
<dbReference type="InterPro" id="IPR020846">
    <property type="entry name" value="MFS_dom"/>
</dbReference>
<feature type="transmembrane region" description="Helical" evidence="7">
    <location>
        <begin position="61"/>
        <end position="80"/>
    </location>
</feature>
<dbReference type="AlphaFoldDB" id="A0A7K0IE33"/>
<dbReference type="SUPFAM" id="SSF103473">
    <property type="entry name" value="MFS general substrate transporter"/>
    <property type="match status" value="1"/>
</dbReference>
<feature type="transmembrane region" description="Helical" evidence="7">
    <location>
        <begin position="337"/>
        <end position="357"/>
    </location>
</feature>
<keyword evidence="6 7" id="KW-0472">Membrane</keyword>
<dbReference type="InterPro" id="IPR051788">
    <property type="entry name" value="MFS_Transporter"/>
</dbReference>
<comment type="caution">
    <text evidence="9">The sequence shown here is derived from an EMBL/GenBank/DDBJ whole genome shotgun (WGS) entry which is preliminary data.</text>
</comment>
<dbReference type="InterPro" id="IPR036259">
    <property type="entry name" value="MFS_trans_sf"/>
</dbReference>
<dbReference type="GO" id="GO:0005886">
    <property type="term" value="C:plasma membrane"/>
    <property type="evidence" value="ECO:0007669"/>
    <property type="project" value="UniProtKB-SubCell"/>
</dbReference>
<feature type="transmembrane region" description="Helical" evidence="7">
    <location>
        <begin position="153"/>
        <end position="177"/>
    </location>
</feature>
<dbReference type="Proteomes" id="UP000462865">
    <property type="component" value="Unassembled WGS sequence"/>
</dbReference>
<evidence type="ECO:0000256" key="7">
    <source>
        <dbReference type="SAM" id="Phobius"/>
    </source>
</evidence>
<dbReference type="PROSITE" id="PS50850">
    <property type="entry name" value="MFS"/>
    <property type="match status" value="1"/>
</dbReference>